<keyword evidence="2" id="KW-1185">Reference proteome</keyword>
<comment type="caution">
    <text evidence="1">The sequence shown here is derived from an EMBL/GenBank/DDBJ whole genome shotgun (WGS) entry which is preliminary data.</text>
</comment>
<proteinExistence type="predicted"/>
<sequence length="133" mass="15237">MDVQRSSKCKALSCVRENRCTSLDPVLRTSPGMERRKEEERERGGRLELVHRRGRTGGRLVLGEDVVQHAQGGLEVEVHHVCKTRRDECQPPIARYLTSHCHPPLRLTPTTIHDDSRWKGDVRHQTGRDVACR</sequence>
<protein>
    <submittedName>
        <fullName evidence="1">Uncharacterized protein</fullName>
    </submittedName>
</protein>
<name>A0A2T7P4M0_POMCA</name>
<evidence type="ECO:0000313" key="2">
    <source>
        <dbReference type="Proteomes" id="UP000245119"/>
    </source>
</evidence>
<accession>A0A2T7P4M0</accession>
<dbReference type="AlphaFoldDB" id="A0A2T7P4M0"/>
<reference evidence="1 2" key="1">
    <citation type="submission" date="2018-04" db="EMBL/GenBank/DDBJ databases">
        <title>The genome of golden apple snail Pomacea canaliculata provides insight into stress tolerance and invasive adaptation.</title>
        <authorList>
            <person name="Liu C."/>
            <person name="Liu B."/>
            <person name="Ren Y."/>
            <person name="Zhang Y."/>
            <person name="Wang H."/>
            <person name="Li S."/>
            <person name="Jiang F."/>
            <person name="Yin L."/>
            <person name="Zhang G."/>
            <person name="Qian W."/>
            <person name="Fan W."/>
        </authorList>
    </citation>
    <scope>NUCLEOTIDE SEQUENCE [LARGE SCALE GENOMIC DNA]</scope>
    <source>
        <strain evidence="1">SZHN2017</strain>
        <tissue evidence="1">Muscle</tissue>
    </source>
</reference>
<dbReference type="Proteomes" id="UP000245119">
    <property type="component" value="Linkage Group LG6"/>
</dbReference>
<organism evidence="1 2">
    <name type="scientific">Pomacea canaliculata</name>
    <name type="common">Golden apple snail</name>
    <dbReference type="NCBI Taxonomy" id="400727"/>
    <lineage>
        <taxon>Eukaryota</taxon>
        <taxon>Metazoa</taxon>
        <taxon>Spiralia</taxon>
        <taxon>Lophotrochozoa</taxon>
        <taxon>Mollusca</taxon>
        <taxon>Gastropoda</taxon>
        <taxon>Caenogastropoda</taxon>
        <taxon>Architaenioglossa</taxon>
        <taxon>Ampullarioidea</taxon>
        <taxon>Ampullariidae</taxon>
        <taxon>Pomacea</taxon>
    </lineage>
</organism>
<evidence type="ECO:0000313" key="1">
    <source>
        <dbReference type="EMBL" id="PVD28360.1"/>
    </source>
</evidence>
<dbReference type="EMBL" id="PZQS01000006">
    <property type="protein sequence ID" value="PVD28360.1"/>
    <property type="molecule type" value="Genomic_DNA"/>
</dbReference>
<gene>
    <name evidence="1" type="ORF">C0Q70_10947</name>
</gene>